<gene>
    <name evidence="4" type="ORF">RT97_19235</name>
</gene>
<feature type="region of interest" description="RU C" evidence="3">
    <location>
        <begin position="260"/>
        <end position="382"/>
    </location>
</feature>
<evidence type="ECO:0000313" key="4">
    <source>
        <dbReference type="EMBL" id="KIQ29199.1"/>
    </source>
</evidence>
<reference evidence="4 5" key="1">
    <citation type="submission" date="2014-12" db="EMBL/GenBank/DDBJ databases">
        <title>16Stimator: statistical estimation of ribosomal gene copy numbers from draft genome assemblies.</title>
        <authorList>
            <person name="Perisin M.A."/>
            <person name="Vetter M."/>
            <person name="Gilbert J.A."/>
            <person name="Bergelson J."/>
        </authorList>
    </citation>
    <scope>NUCLEOTIDE SEQUENCE [LARGE SCALE GENOMIC DNA]</scope>
    <source>
        <strain evidence="4 5">MEDvA23</strain>
    </source>
</reference>
<proteinExistence type="inferred from homology"/>
<comment type="caution">
    <text evidence="3">Lacks conserved residue(s) required for the propagation of feature annotation.</text>
</comment>
<feature type="binding site" evidence="3">
    <location>
        <position position="364"/>
    </location>
    <ligand>
        <name>Mg(2+)</name>
        <dbReference type="ChEBI" id="CHEBI:18420"/>
        <note>structural</note>
    </ligand>
</feature>
<comment type="similarity">
    <text evidence="1 3">Belongs to the cyclic amide hydrolase (CyAH) family.</text>
</comment>
<evidence type="ECO:0000256" key="3">
    <source>
        <dbReference type="HAMAP-Rule" id="MF_01989"/>
    </source>
</evidence>
<feature type="binding site" evidence="3">
    <location>
        <position position="361"/>
    </location>
    <ligand>
        <name>Mg(2+)</name>
        <dbReference type="ChEBI" id="CHEBI:18420"/>
        <note>structural</note>
    </ligand>
</feature>
<dbReference type="NCBIfam" id="TIGR02714">
    <property type="entry name" value="amido_AtzD_TrzD"/>
    <property type="match status" value="1"/>
</dbReference>
<feature type="binding site" evidence="3">
    <location>
        <begin position="237"/>
        <end position="238"/>
    </location>
    <ligand>
        <name>substrate</name>
    </ligand>
</feature>
<keyword evidence="3" id="KW-0479">Metal-binding</keyword>
<dbReference type="Gene3D" id="3.30.1330.170">
    <property type="entry name" value="Cyanuric acid hydrolase/Barbiturase, RU A"/>
    <property type="match status" value="1"/>
</dbReference>
<feature type="binding site" evidence="3">
    <location>
        <position position="199"/>
    </location>
    <ligand>
        <name>substrate</name>
    </ligand>
</feature>
<comment type="catalytic activity">
    <reaction evidence="3">
        <text>cyanurate + H2O = 1-carboxybiuret + H(+)</text>
        <dbReference type="Rhea" id="RHEA:70363"/>
        <dbReference type="ChEBI" id="CHEBI:15377"/>
        <dbReference type="ChEBI" id="CHEBI:15378"/>
        <dbReference type="ChEBI" id="CHEBI:38028"/>
        <dbReference type="ChEBI" id="CHEBI:142864"/>
        <dbReference type="EC" id="3.5.2.15"/>
    </reaction>
</comment>
<dbReference type="RefSeq" id="WP_042580414.1">
    <property type="nucleotide sequence ID" value="NZ_JXQQ01000045.1"/>
</dbReference>
<keyword evidence="3" id="KW-0460">Magnesium</keyword>
<comment type="caution">
    <text evidence="4">The sequence shown here is derived from an EMBL/GenBank/DDBJ whole genome shotgun (WGS) entry which is preliminary data.</text>
</comment>
<dbReference type="InterPro" id="IPR043007">
    <property type="entry name" value="AtzD/Barbiturase_RUC"/>
</dbReference>
<dbReference type="Gene3D" id="3.30.1330.160">
    <property type="entry name" value="Cyanuric acid hydrolase/Barbituras, RU C"/>
    <property type="match status" value="1"/>
</dbReference>
<dbReference type="Gene3D" id="3.30.1330.180">
    <property type="entry name" value="Cyanuric acid hydrolase/Barbiturase, RU B"/>
    <property type="match status" value="1"/>
</dbReference>
<feature type="site" description="Important for substrate specificity" evidence="3">
    <location>
        <position position="330"/>
    </location>
</feature>
<dbReference type="OrthoDB" id="569708at2"/>
<dbReference type="GO" id="GO:0019381">
    <property type="term" value="P:atrazine catabolic process"/>
    <property type="evidence" value="ECO:0007669"/>
    <property type="project" value="UniProtKB-UniRule"/>
</dbReference>
<comment type="activity regulation">
    <text evidence="3">Inhibited by barbituric acid.</text>
</comment>
<dbReference type="GO" id="GO:0046872">
    <property type="term" value="F:metal ion binding"/>
    <property type="evidence" value="ECO:0007669"/>
    <property type="project" value="UniProtKB-UniRule"/>
</dbReference>
<evidence type="ECO:0000256" key="2">
    <source>
        <dbReference type="ARBA" id="ARBA00022801"/>
    </source>
</evidence>
<feature type="binding site" evidence="3">
    <location>
        <position position="307"/>
    </location>
    <ligand>
        <name>Mg(2+)</name>
        <dbReference type="ChEBI" id="CHEBI:18420"/>
        <note>structural</note>
    </ligand>
</feature>
<protein>
    <recommendedName>
        <fullName evidence="3">Cyanuric acid amidohydrolase</fullName>
        <shortName evidence="3">CAH</shortName>
        <ecNumber evidence="3">3.5.2.15</ecNumber>
    </recommendedName>
</protein>
<evidence type="ECO:0000313" key="5">
    <source>
        <dbReference type="Proteomes" id="UP000032067"/>
    </source>
</evidence>
<accession>A0A0D0MDX9</accession>
<dbReference type="EMBL" id="JXQQ01000045">
    <property type="protein sequence ID" value="KIQ29199.1"/>
    <property type="molecule type" value="Genomic_DNA"/>
</dbReference>
<dbReference type="InterPro" id="IPR043006">
    <property type="entry name" value="AtzD/Barbiturase_RUB"/>
</dbReference>
<feature type="region of interest" description="RU A" evidence="3">
    <location>
        <begin position="1"/>
        <end position="108"/>
    </location>
</feature>
<dbReference type="HAMAP" id="MF_01989">
    <property type="entry name" value="Cyc_amidohydrol"/>
    <property type="match status" value="1"/>
</dbReference>
<dbReference type="Pfam" id="PF09663">
    <property type="entry name" value="Amido_AtzD_TrzD"/>
    <property type="match status" value="1"/>
</dbReference>
<comment type="pathway">
    <text evidence="3">Xenobiotic degradation; atrazine degradation; biuret from cyanurate: step 1/1.</text>
</comment>
<dbReference type="UniPathway" id="UPA00008">
    <property type="reaction ID" value="UER00502"/>
</dbReference>
<feature type="binding site" evidence="3">
    <location>
        <position position="334"/>
    </location>
    <ligand>
        <name>substrate</name>
    </ligand>
</feature>
<feature type="active site" description="Nucleophile" evidence="3">
    <location>
        <position position="237"/>
    </location>
</feature>
<keyword evidence="2 3" id="KW-0378">Hydrolase</keyword>
<feature type="binding site" evidence="3">
    <location>
        <begin position="353"/>
        <end position="354"/>
    </location>
    <ligand>
        <name>substrate</name>
    </ligand>
</feature>
<comment type="domain">
    <text evidence="3">The monomer structure is formed from three repeating units (RUs) that share the same structure as one another. The monomer, the active site and substrate all possess threefold rotational symmetry, to the extent that the active site possesses three potential Ser-Lys catalytic dyads. It is possible that any or all of the three active-site serines may act as nucleophile (albeit only one can do so per catalytic cycle).</text>
</comment>
<comment type="function">
    <text evidence="3">Responsible for the hydrolysis of cyanuric acid, an intermediate formed during catabolism of s-triazine based compounds in herbicides such as atrazine and polymers such as melamine. Catalyzes the hydrolytic opening of the s-triazine ring of cyanuric acid (2,4,6-trihydroxy-s-triazine) to yield carbon dioxide and carboxybiuret, which spontaneously decarboxylates to biuret.</text>
</comment>
<feature type="region of interest" description="RU B" evidence="3">
    <location>
        <begin position="117"/>
        <end position="254"/>
    </location>
</feature>
<dbReference type="AlphaFoldDB" id="A0A0D0MDX9"/>
<dbReference type="InterPro" id="IPR014086">
    <property type="entry name" value="AtzD/Barbiturase"/>
</dbReference>
<dbReference type="Proteomes" id="UP000032067">
    <property type="component" value="Unassembled WGS sequence"/>
</dbReference>
<evidence type="ECO:0000256" key="1">
    <source>
        <dbReference type="ARBA" id="ARBA00010947"/>
    </source>
</evidence>
<dbReference type="GO" id="GO:0018753">
    <property type="term" value="F:cyanuric acid amidohydrolase activity"/>
    <property type="evidence" value="ECO:0007669"/>
    <property type="project" value="UniProtKB-UniRule"/>
</dbReference>
<feature type="binding site" evidence="3">
    <location>
        <position position="360"/>
    </location>
    <ligand>
        <name>Mg(2+)</name>
        <dbReference type="ChEBI" id="CHEBI:18420"/>
        <note>structural</note>
    </ligand>
</feature>
<organism evidence="4 5">
    <name type="scientific">Variovorax paradoxus</name>
    <dbReference type="NCBI Taxonomy" id="34073"/>
    <lineage>
        <taxon>Bacteria</taxon>
        <taxon>Pseudomonadati</taxon>
        <taxon>Pseudomonadota</taxon>
        <taxon>Betaproteobacteria</taxon>
        <taxon>Burkholderiales</taxon>
        <taxon>Comamonadaceae</taxon>
        <taxon>Variovorax</taxon>
    </lineage>
</organism>
<feature type="active site" evidence="3">
    <location>
        <position position="167"/>
    </location>
</feature>
<dbReference type="EC" id="3.5.2.15" evidence="3"/>
<feature type="binding site" evidence="3">
    <location>
        <position position="359"/>
    </location>
    <ligand>
        <name>Mg(2+)</name>
        <dbReference type="ChEBI" id="CHEBI:18420"/>
        <note>structural</note>
    </ligand>
</feature>
<comment type="subunit">
    <text evidence="3">Homotetramer.</text>
</comment>
<name>A0A0D0MDX9_VARPD</name>
<feature type="binding site" evidence="3">
    <location>
        <begin position="88"/>
        <end position="89"/>
    </location>
    <ligand>
        <name>substrate</name>
    </ligand>
</feature>
<feature type="binding site" evidence="3">
    <location>
        <position position="356"/>
    </location>
    <ligand>
        <name>Mg(2+)</name>
        <dbReference type="ChEBI" id="CHEBI:18420"/>
        <note>structural</note>
    </ligand>
</feature>
<feature type="binding site" evidence="3">
    <location>
        <position position="57"/>
    </location>
    <ligand>
        <name>substrate</name>
    </ligand>
</feature>
<sequence>MSTARVQQVQVWRIPCSGPGDLGGVKALIDAGEIVAADIVAVMGKTEGNGCVNDFTREYASTAWCHLLAPALGCTPEAVHGRVALVMSGGTEGVLSPHFTVFARRWVSAASAVQGKRMVVGIGQTRDFLPEEMGRAAQIDATAEAVAEAMRDAGIRSADDVHFVQVKCPLLTSGKVSAALARGASPVTHDSYESMGYSRGASALGVAVALGEVARSEISDASVMSDWRLFSARASASAGIELEGNVVIVLGEAEGSASALRIAHAVMRDAIDAESVRALLRNAFGLDAERDAQALSARLVNLLAKAEASPDGRVREARHTMLNDSDIHSTRHARAVVGGVLASVAGHTALYVSGGAEHQGPAGGGPVAAILRMDDDTAFSSS</sequence>
<dbReference type="InterPro" id="IPR043008">
    <property type="entry name" value="AtzD/Barbiturase_RUA"/>
</dbReference>